<name>A0AA38TLK9_9ASTR</name>
<sequence length="277" mass="31443">MGHNEPVWFGFKGSVIKLNKKNKWKPKNGVFNCFTVLCAIALLDSRKRKKRTGPSVHHKKKRRLLPYVPSKDPDCRLQQMQSLAVALTQLNLEFSDDLTYPPNMAPRSANQAILEHEGMQVLCKEDFETLEKCRAMAKRGECPPLLIVYDSCLGYTVEADDLIKDLTLIAEYAGDVDYLKARDDDDGDSLMTLLLATDPAQSLVISPDKRANVARFLSGINNHKPGSKKKQNVKCVRYNVKGESRVLLVATRDIQKGEKLYYDYNGYENEYPTHNFI</sequence>
<dbReference type="InterPro" id="IPR053114">
    <property type="entry name" value="ATXR5/ATXR6"/>
</dbReference>
<dbReference type="Gene3D" id="2.170.270.10">
    <property type="entry name" value="SET domain"/>
    <property type="match status" value="1"/>
</dbReference>
<accession>A0AA38TLK9</accession>
<dbReference type="Pfam" id="PF00856">
    <property type="entry name" value="SET"/>
    <property type="match status" value="1"/>
</dbReference>
<dbReference type="PROSITE" id="PS50280">
    <property type="entry name" value="SET"/>
    <property type="match status" value="1"/>
</dbReference>
<dbReference type="SUPFAM" id="SSF82199">
    <property type="entry name" value="SET domain"/>
    <property type="match status" value="1"/>
</dbReference>
<evidence type="ECO:0000313" key="3">
    <source>
        <dbReference type="Proteomes" id="UP001172457"/>
    </source>
</evidence>
<evidence type="ECO:0000313" key="2">
    <source>
        <dbReference type="EMBL" id="KAJ9557561.1"/>
    </source>
</evidence>
<protein>
    <recommendedName>
        <fullName evidence="1">SET domain-containing protein</fullName>
    </recommendedName>
</protein>
<comment type="caution">
    <text evidence="2">The sequence shown here is derived from an EMBL/GenBank/DDBJ whole genome shotgun (WGS) entry which is preliminary data.</text>
</comment>
<dbReference type="InterPro" id="IPR046341">
    <property type="entry name" value="SET_dom_sf"/>
</dbReference>
<dbReference type="AlphaFoldDB" id="A0AA38TLK9"/>
<organism evidence="2 3">
    <name type="scientific">Centaurea solstitialis</name>
    <name type="common">yellow star-thistle</name>
    <dbReference type="NCBI Taxonomy" id="347529"/>
    <lineage>
        <taxon>Eukaryota</taxon>
        <taxon>Viridiplantae</taxon>
        <taxon>Streptophyta</taxon>
        <taxon>Embryophyta</taxon>
        <taxon>Tracheophyta</taxon>
        <taxon>Spermatophyta</taxon>
        <taxon>Magnoliopsida</taxon>
        <taxon>eudicotyledons</taxon>
        <taxon>Gunneridae</taxon>
        <taxon>Pentapetalae</taxon>
        <taxon>asterids</taxon>
        <taxon>campanulids</taxon>
        <taxon>Asterales</taxon>
        <taxon>Asteraceae</taxon>
        <taxon>Carduoideae</taxon>
        <taxon>Cardueae</taxon>
        <taxon>Centaureinae</taxon>
        <taxon>Centaurea</taxon>
    </lineage>
</organism>
<evidence type="ECO:0000259" key="1">
    <source>
        <dbReference type="PROSITE" id="PS50280"/>
    </source>
</evidence>
<reference evidence="2" key="1">
    <citation type="submission" date="2023-03" db="EMBL/GenBank/DDBJ databases">
        <title>Chromosome-scale reference genome and RAD-based genetic map of yellow starthistle (Centaurea solstitialis) reveal putative structural variation and QTLs associated with invader traits.</title>
        <authorList>
            <person name="Reatini B."/>
            <person name="Cang F.A."/>
            <person name="Jiang Q."/>
            <person name="Mckibben M.T.W."/>
            <person name="Barker M.S."/>
            <person name="Rieseberg L.H."/>
            <person name="Dlugosch K.M."/>
        </authorList>
    </citation>
    <scope>NUCLEOTIDE SEQUENCE</scope>
    <source>
        <strain evidence="2">CAN-66</strain>
        <tissue evidence="2">Leaf</tissue>
    </source>
</reference>
<proteinExistence type="predicted"/>
<dbReference type="CDD" id="cd10539">
    <property type="entry name" value="SET_ATXR5_6-like"/>
    <property type="match status" value="1"/>
</dbReference>
<dbReference type="InterPro" id="IPR001214">
    <property type="entry name" value="SET_dom"/>
</dbReference>
<dbReference type="Proteomes" id="UP001172457">
    <property type="component" value="Chromosome 3"/>
</dbReference>
<dbReference type="PANTHER" id="PTHR48458:SF1">
    <property type="entry name" value="SET DOMAIN-CONTAINING PROTEIN"/>
    <property type="match status" value="1"/>
</dbReference>
<dbReference type="EMBL" id="JARYMX010000003">
    <property type="protein sequence ID" value="KAJ9557561.1"/>
    <property type="molecule type" value="Genomic_DNA"/>
</dbReference>
<gene>
    <name evidence="2" type="ORF">OSB04_012175</name>
</gene>
<feature type="domain" description="SET" evidence="1">
    <location>
        <begin position="143"/>
        <end position="265"/>
    </location>
</feature>
<dbReference type="PANTHER" id="PTHR48458">
    <property type="entry name" value="SET DOMAIN-CONTAINING PROTEIN"/>
    <property type="match status" value="1"/>
</dbReference>
<keyword evidence="3" id="KW-1185">Reference proteome</keyword>